<dbReference type="Proteomes" id="UP000184330">
    <property type="component" value="Unassembled WGS sequence"/>
</dbReference>
<dbReference type="InterPro" id="IPR027417">
    <property type="entry name" value="P-loop_NTPase"/>
</dbReference>
<dbReference type="STRING" id="576137.A0A1L7X1W7"/>
<feature type="repeat" description="ANK" evidence="3">
    <location>
        <begin position="950"/>
        <end position="983"/>
    </location>
</feature>
<dbReference type="SMART" id="SM00248">
    <property type="entry name" value="ANK"/>
    <property type="match status" value="6"/>
</dbReference>
<feature type="domain" description="Nephrocystin 3-like N-terminal" evidence="6">
    <location>
        <begin position="337"/>
        <end position="505"/>
    </location>
</feature>
<organism evidence="7 8">
    <name type="scientific">Phialocephala subalpina</name>
    <dbReference type="NCBI Taxonomy" id="576137"/>
    <lineage>
        <taxon>Eukaryota</taxon>
        <taxon>Fungi</taxon>
        <taxon>Dikarya</taxon>
        <taxon>Ascomycota</taxon>
        <taxon>Pezizomycotina</taxon>
        <taxon>Leotiomycetes</taxon>
        <taxon>Helotiales</taxon>
        <taxon>Mollisiaceae</taxon>
        <taxon>Phialocephala</taxon>
        <taxon>Phialocephala fortinii species complex</taxon>
    </lineage>
</organism>
<dbReference type="PROSITE" id="PS50297">
    <property type="entry name" value="ANK_REP_REGION"/>
    <property type="match status" value="2"/>
</dbReference>
<evidence type="ECO:0000256" key="2">
    <source>
        <dbReference type="ARBA" id="ARBA00022737"/>
    </source>
</evidence>
<dbReference type="PANTHER" id="PTHR10039">
    <property type="entry name" value="AMELOGENIN"/>
    <property type="match status" value="1"/>
</dbReference>
<evidence type="ECO:0000256" key="3">
    <source>
        <dbReference type="PROSITE-ProRule" id="PRU00023"/>
    </source>
</evidence>
<evidence type="ECO:0000259" key="6">
    <source>
        <dbReference type="Pfam" id="PF24883"/>
    </source>
</evidence>
<dbReference type="AlphaFoldDB" id="A0A1L7X1W7"/>
<dbReference type="InterPro" id="IPR002110">
    <property type="entry name" value="Ankyrin_rpt"/>
</dbReference>
<dbReference type="Gene3D" id="3.40.50.1820">
    <property type="entry name" value="alpha/beta hydrolase"/>
    <property type="match status" value="1"/>
</dbReference>
<dbReference type="OrthoDB" id="20872at2759"/>
<evidence type="ECO:0000256" key="1">
    <source>
        <dbReference type="ARBA" id="ARBA00007920"/>
    </source>
</evidence>
<gene>
    <name evidence="7" type="ORF">PAC_08894</name>
</gene>
<accession>A0A1L7X1W7</accession>
<feature type="domain" description="GPI inositol-deacylase winged helix" evidence="5">
    <location>
        <begin position="619"/>
        <end position="703"/>
    </location>
</feature>
<feature type="repeat" description="ANK" evidence="3">
    <location>
        <begin position="848"/>
        <end position="881"/>
    </location>
</feature>
<dbReference type="Pfam" id="PF05057">
    <property type="entry name" value="DUF676"/>
    <property type="match status" value="1"/>
</dbReference>
<dbReference type="PROSITE" id="PS50088">
    <property type="entry name" value="ANK_REPEAT"/>
    <property type="match status" value="4"/>
</dbReference>
<evidence type="ECO:0000259" key="4">
    <source>
        <dbReference type="Pfam" id="PF05057"/>
    </source>
</evidence>
<dbReference type="InterPro" id="IPR054471">
    <property type="entry name" value="GPIID_WHD"/>
</dbReference>
<dbReference type="InterPro" id="IPR056884">
    <property type="entry name" value="NPHP3-like_N"/>
</dbReference>
<dbReference type="Pfam" id="PF24883">
    <property type="entry name" value="NPHP3_N"/>
    <property type="match status" value="1"/>
</dbReference>
<dbReference type="SUPFAM" id="SSF52540">
    <property type="entry name" value="P-loop containing nucleoside triphosphate hydrolases"/>
    <property type="match status" value="1"/>
</dbReference>
<reference evidence="7 8" key="1">
    <citation type="submission" date="2016-03" db="EMBL/GenBank/DDBJ databases">
        <authorList>
            <person name="Ploux O."/>
        </authorList>
    </citation>
    <scope>NUCLEOTIDE SEQUENCE [LARGE SCALE GENOMIC DNA]</scope>
    <source>
        <strain evidence="7 8">UAMH 11012</strain>
    </source>
</reference>
<feature type="repeat" description="ANK" evidence="3">
    <location>
        <begin position="882"/>
        <end position="915"/>
    </location>
</feature>
<dbReference type="Pfam" id="PF22939">
    <property type="entry name" value="WHD_GPIID"/>
    <property type="match status" value="1"/>
</dbReference>
<evidence type="ECO:0000259" key="5">
    <source>
        <dbReference type="Pfam" id="PF22939"/>
    </source>
</evidence>
<keyword evidence="8" id="KW-1185">Reference proteome</keyword>
<dbReference type="InterPro" id="IPR029058">
    <property type="entry name" value="AB_hydrolase_fold"/>
</dbReference>
<keyword evidence="3" id="KW-0040">ANK repeat</keyword>
<dbReference type="InterPro" id="IPR007751">
    <property type="entry name" value="DUF676_lipase-like"/>
</dbReference>
<name>A0A1L7X1W7_9HELO</name>
<feature type="domain" description="DUF676" evidence="4">
    <location>
        <begin position="49"/>
        <end position="183"/>
    </location>
</feature>
<dbReference type="InterPro" id="IPR036770">
    <property type="entry name" value="Ankyrin_rpt-contain_sf"/>
</dbReference>
<dbReference type="SUPFAM" id="SSF48403">
    <property type="entry name" value="Ankyrin repeat"/>
    <property type="match status" value="1"/>
</dbReference>
<evidence type="ECO:0000313" key="7">
    <source>
        <dbReference type="EMBL" id="CZR59002.1"/>
    </source>
</evidence>
<comment type="similarity">
    <text evidence="1">Belongs to the putative lipase ROG1 family.</text>
</comment>
<evidence type="ECO:0000313" key="8">
    <source>
        <dbReference type="Proteomes" id="UP000184330"/>
    </source>
</evidence>
<dbReference type="Pfam" id="PF12796">
    <property type="entry name" value="Ank_2"/>
    <property type="match status" value="2"/>
</dbReference>
<dbReference type="Gene3D" id="3.40.50.300">
    <property type="entry name" value="P-loop containing nucleotide triphosphate hydrolases"/>
    <property type="match status" value="1"/>
</dbReference>
<protein>
    <submittedName>
        <fullName evidence="7">Uncharacterized protein</fullName>
    </submittedName>
</protein>
<dbReference type="Gene3D" id="1.25.40.20">
    <property type="entry name" value="Ankyrin repeat-containing domain"/>
    <property type="match status" value="3"/>
</dbReference>
<dbReference type="EMBL" id="FJOG01000013">
    <property type="protein sequence ID" value="CZR59002.1"/>
    <property type="molecule type" value="Genomic_DNA"/>
</dbReference>
<keyword evidence="2" id="KW-0677">Repeat</keyword>
<proteinExistence type="inferred from homology"/>
<dbReference type="SUPFAM" id="SSF53474">
    <property type="entry name" value="alpha/beta-Hydrolases"/>
    <property type="match status" value="1"/>
</dbReference>
<feature type="repeat" description="ANK" evidence="3">
    <location>
        <begin position="916"/>
        <end position="949"/>
    </location>
</feature>
<sequence>MFRIRKFFGGSKKDKAGEALSPPMPELYSTGGDYGIRVIAEPPDAALDIVFVHGLTGHRENTWTHANRIFWPKLLADDIQSTLPTRIMTWGYDANPARWGMVSDNNVRSHGKNLAYDMSDRRRGCRDRPIVFIAHSLGGLVCEQAILICKDGDLNLNKVCQSTRGILFMGTPHAGADLAKFAVLFAKYLNLIWKTNSKLLDFLKPDSDALEDVQQRFQPFSLKSEANINIYCFYEEREVRGVGYIVPQHSAALAHYPNQSIAANHIEMTKFSGKNDGGYQRVLGRVQDILELMGAAHTTLEDPRNHPDYDKRTRCHQLFRTSKYEEHKNRNPDPVIGTCVWFLEHPNYVNWRDSQCSGLLWVSADPGCGKSVLSKFLVDKELQATDSRTTCYCFFKDDNEDQKTITKALCTLLHQIFEQKPELLKYAVEFRGKNGDKITENLDLLWSLLLAASVDPQAGEIICILDALDECRESELERFLPMLCHFYQDVRSPAKRNLKVLLTSRPYYRIEHYFTRLSHKIPTIRLAGEEETEKISHEIDLVIENNLTNLEAEMHLSPATTTSLRGEFTKVKHRTYLWLTLIMDMIRGDLQAVTKSGRQKIFGALPASVDDAYTAILNRSTDKAQAKKLLQIVCAAYEPLSITKVYIALSIQPGHKLYDDLDLQSVDYSKKMIRNLCGLFVSIIDRKVYLLHQTAKEFLMNETAPLQWNFDSPFGGNWKHSISVQNSNFVLAHSCMWYLLLGEPDTTESLYDDEIDQLVTKYDFLEYSANNWADHFRDASVPEEHSSIDFILDFFQNPHGQYRGWLSFYGRGRFISQGSLHLAAYCGLQGVISRLLATAGVSVNRKIDGDTPLCFAAGHGHRDIVHQLIAAPGIDVNLANSDGRTPLHQAAASGHHAIVSQLLAVPSIDVNLADNRGRTPLREAASIGNHAIVSQLLTVPSIDVNKADNRGFTPLSLAVMEENEKIVRQLLAFPGIDVNRQNEKGLTPLSIATKRAYETIVELLLSFPGIDVNTVDYRGDEWDWDE</sequence>